<dbReference type="InterPro" id="IPR003599">
    <property type="entry name" value="Ig_sub"/>
</dbReference>
<dbReference type="EMBL" id="RQTK01000507">
    <property type="protein sequence ID" value="RUS78485.1"/>
    <property type="molecule type" value="Genomic_DNA"/>
</dbReference>
<evidence type="ECO:0000256" key="1">
    <source>
        <dbReference type="ARBA" id="ARBA00022729"/>
    </source>
</evidence>
<dbReference type="InterPro" id="IPR003598">
    <property type="entry name" value="Ig_sub2"/>
</dbReference>
<dbReference type="STRING" id="188477.A0A3S0ZID7"/>
<protein>
    <recommendedName>
        <fullName evidence="6">Ig-like domain-containing protein</fullName>
    </recommendedName>
</protein>
<dbReference type="Pfam" id="PF13927">
    <property type="entry name" value="Ig_3"/>
    <property type="match status" value="2"/>
</dbReference>
<feature type="compositionally biased region" description="Polar residues" evidence="5">
    <location>
        <begin position="255"/>
        <end position="273"/>
    </location>
</feature>
<reference evidence="7 8" key="1">
    <citation type="submission" date="2019-01" db="EMBL/GenBank/DDBJ databases">
        <title>A draft genome assembly of the solar-powered sea slug Elysia chlorotica.</title>
        <authorList>
            <person name="Cai H."/>
            <person name="Li Q."/>
            <person name="Fang X."/>
            <person name="Li J."/>
            <person name="Curtis N.E."/>
            <person name="Altenburger A."/>
            <person name="Shibata T."/>
            <person name="Feng M."/>
            <person name="Maeda T."/>
            <person name="Schwartz J.A."/>
            <person name="Shigenobu S."/>
            <person name="Lundholm N."/>
            <person name="Nishiyama T."/>
            <person name="Yang H."/>
            <person name="Hasebe M."/>
            <person name="Li S."/>
            <person name="Pierce S.K."/>
            <person name="Wang J."/>
        </authorList>
    </citation>
    <scope>NUCLEOTIDE SEQUENCE [LARGE SCALE GENOMIC DNA]</scope>
    <source>
        <strain evidence="7">EC2010</strain>
        <tissue evidence="7">Whole organism of an adult</tissue>
    </source>
</reference>
<accession>A0A3S0ZID7</accession>
<proteinExistence type="predicted"/>
<keyword evidence="1" id="KW-0732">Signal</keyword>
<evidence type="ECO:0000259" key="6">
    <source>
        <dbReference type="PROSITE" id="PS50835"/>
    </source>
</evidence>
<dbReference type="InterPro" id="IPR013783">
    <property type="entry name" value="Ig-like_fold"/>
</dbReference>
<evidence type="ECO:0000256" key="4">
    <source>
        <dbReference type="ARBA" id="ARBA00023319"/>
    </source>
</evidence>
<comment type="caution">
    <text evidence="7">The sequence shown here is derived from an EMBL/GenBank/DDBJ whole genome shotgun (WGS) entry which is preliminary data.</text>
</comment>
<keyword evidence="2" id="KW-0677">Repeat</keyword>
<evidence type="ECO:0000313" key="8">
    <source>
        <dbReference type="Proteomes" id="UP000271974"/>
    </source>
</evidence>
<dbReference type="PANTHER" id="PTHR12231:SF253">
    <property type="entry name" value="DPR-INTERACTING PROTEIN ETA, ISOFORM B-RELATED"/>
    <property type="match status" value="1"/>
</dbReference>
<keyword evidence="4" id="KW-0393">Immunoglobulin domain</keyword>
<evidence type="ECO:0000256" key="2">
    <source>
        <dbReference type="ARBA" id="ARBA00022737"/>
    </source>
</evidence>
<dbReference type="GO" id="GO:0043005">
    <property type="term" value="C:neuron projection"/>
    <property type="evidence" value="ECO:0007669"/>
    <property type="project" value="TreeGrafter"/>
</dbReference>
<sequence length="290" mass="32810">MGNRRIISDDRITVERPFIVEWNLHLRKVMLSDAGTYECHINTSPVQLSPIQLVVQEPPRILESASSPVSMRVKEGETVQLLCNATGTPPPEVTWYKRPPGKDQVGIMNPGEVLVIHNASRTCAEVYQCRASNGVDPPAVRTISVHVEFQPEVVLPTKRIGQSLSRPTILECIISAYPHNVNRWRFNGSFISQSADRYSIELYKDGENQVTLTLRINSIRESDYGRYECYASNLLGEDSETMELYKYSREEKTVPTPTTTARPWIENPQNNFGTKDHQVSNRNGHSGYYG</sequence>
<evidence type="ECO:0000313" key="7">
    <source>
        <dbReference type="EMBL" id="RUS78485.1"/>
    </source>
</evidence>
<dbReference type="InterPro" id="IPR051170">
    <property type="entry name" value="Neural/epithelial_adhesion"/>
</dbReference>
<name>A0A3S0ZID7_ELYCH</name>
<dbReference type="SUPFAM" id="SSF48726">
    <property type="entry name" value="Immunoglobulin"/>
    <property type="match status" value="3"/>
</dbReference>
<evidence type="ECO:0000256" key="3">
    <source>
        <dbReference type="ARBA" id="ARBA00023157"/>
    </source>
</evidence>
<dbReference type="Proteomes" id="UP000271974">
    <property type="component" value="Unassembled WGS sequence"/>
</dbReference>
<evidence type="ECO:0000256" key="5">
    <source>
        <dbReference type="SAM" id="MobiDB-lite"/>
    </source>
</evidence>
<dbReference type="OrthoDB" id="10012075at2759"/>
<feature type="domain" description="Ig-like" evidence="6">
    <location>
        <begin position="59"/>
        <end position="144"/>
    </location>
</feature>
<feature type="non-terminal residue" evidence="7">
    <location>
        <position position="290"/>
    </location>
</feature>
<keyword evidence="3" id="KW-1015">Disulfide bond</keyword>
<dbReference type="AlphaFoldDB" id="A0A3S0ZID7"/>
<feature type="region of interest" description="Disordered" evidence="5">
    <location>
        <begin position="249"/>
        <end position="290"/>
    </location>
</feature>
<dbReference type="PANTHER" id="PTHR12231">
    <property type="entry name" value="CTX-RELATED TYPE I TRANSMEMBRANE PROTEIN"/>
    <property type="match status" value="1"/>
</dbReference>
<feature type="domain" description="Ig-like" evidence="6">
    <location>
        <begin position="151"/>
        <end position="245"/>
    </location>
</feature>
<dbReference type="InterPro" id="IPR007110">
    <property type="entry name" value="Ig-like_dom"/>
</dbReference>
<organism evidence="7 8">
    <name type="scientific">Elysia chlorotica</name>
    <name type="common">Eastern emerald elysia</name>
    <name type="synonym">Sea slug</name>
    <dbReference type="NCBI Taxonomy" id="188477"/>
    <lineage>
        <taxon>Eukaryota</taxon>
        <taxon>Metazoa</taxon>
        <taxon>Spiralia</taxon>
        <taxon>Lophotrochozoa</taxon>
        <taxon>Mollusca</taxon>
        <taxon>Gastropoda</taxon>
        <taxon>Heterobranchia</taxon>
        <taxon>Euthyneura</taxon>
        <taxon>Panpulmonata</taxon>
        <taxon>Sacoglossa</taxon>
        <taxon>Placobranchoidea</taxon>
        <taxon>Plakobranchidae</taxon>
        <taxon>Elysia</taxon>
    </lineage>
</organism>
<keyword evidence="8" id="KW-1185">Reference proteome</keyword>
<gene>
    <name evidence="7" type="ORF">EGW08_013773</name>
</gene>
<dbReference type="InterPro" id="IPR036179">
    <property type="entry name" value="Ig-like_dom_sf"/>
</dbReference>
<dbReference type="Gene3D" id="2.60.40.10">
    <property type="entry name" value="Immunoglobulins"/>
    <property type="match status" value="3"/>
</dbReference>
<dbReference type="SMART" id="SM00408">
    <property type="entry name" value="IGc2"/>
    <property type="match status" value="2"/>
</dbReference>
<dbReference type="SMART" id="SM00409">
    <property type="entry name" value="IG"/>
    <property type="match status" value="3"/>
</dbReference>
<dbReference type="PROSITE" id="PS50835">
    <property type="entry name" value="IG_LIKE"/>
    <property type="match status" value="2"/>
</dbReference>